<name>A0ABX1PG01_9RHOO</name>
<comment type="similarity">
    <text evidence="1 2">Belongs to the UPF0250 family.</text>
</comment>
<evidence type="ECO:0000313" key="3">
    <source>
        <dbReference type="EMBL" id="NMG23427.1"/>
    </source>
</evidence>
<protein>
    <recommendedName>
        <fullName evidence="2">UPF0250 protein GO606_01585</fullName>
    </recommendedName>
</protein>
<proteinExistence type="inferred from homology"/>
<reference evidence="3" key="1">
    <citation type="submission" date="2019-12" db="EMBL/GenBank/DDBJ databases">
        <title>Comparative genomics gives insights into the taxonomy of the Azoarcus-Aromatoleum group and reveals separate origins of nif in the plant-associated Azoarcus and non-plant-associated Aromatoleum sub-groups.</title>
        <authorList>
            <person name="Lafos M."/>
            <person name="Maluk M."/>
            <person name="Batista M."/>
            <person name="Junghare M."/>
            <person name="Carmona M."/>
            <person name="Faoro H."/>
            <person name="Cruz L.M."/>
            <person name="Battistoni F."/>
            <person name="De Souza E."/>
            <person name="Pedrosa F."/>
            <person name="Chen W.-M."/>
            <person name="Poole P.S."/>
            <person name="Dixon R.A."/>
            <person name="James E.K."/>
        </authorList>
    </citation>
    <scope>NUCLEOTIDE SEQUENCE</scope>
    <source>
        <strain evidence="3">LuFRes1</strain>
    </source>
</reference>
<dbReference type="Pfam" id="PF04359">
    <property type="entry name" value="DUF493"/>
    <property type="match status" value="1"/>
</dbReference>
<dbReference type="InterPro" id="IPR027471">
    <property type="entry name" value="YbeD-like_sf"/>
</dbReference>
<dbReference type="InterPro" id="IPR007454">
    <property type="entry name" value="UPF0250_YbeD-like"/>
</dbReference>
<organism evidence="3 4">
    <name type="scientific">Aromatoleum anaerobium</name>
    <dbReference type="NCBI Taxonomy" id="182180"/>
    <lineage>
        <taxon>Bacteria</taxon>
        <taxon>Pseudomonadati</taxon>
        <taxon>Pseudomonadota</taxon>
        <taxon>Betaproteobacteria</taxon>
        <taxon>Rhodocyclales</taxon>
        <taxon>Rhodocyclaceae</taxon>
        <taxon>Aromatoleum</taxon>
    </lineage>
</organism>
<dbReference type="RefSeq" id="WP_011237557.1">
    <property type="nucleotide sequence ID" value="NZ_WTVG02000038.1"/>
</dbReference>
<dbReference type="EMBL" id="WTVG01000003">
    <property type="protein sequence ID" value="NMG23427.1"/>
    <property type="molecule type" value="Genomic_DNA"/>
</dbReference>
<gene>
    <name evidence="3" type="ORF">GO606_01585</name>
</gene>
<evidence type="ECO:0000313" key="4">
    <source>
        <dbReference type="Proteomes" id="UP000615989"/>
    </source>
</evidence>
<dbReference type="Proteomes" id="UP000615989">
    <property type="component" value="Unassembled WGS sequence"/>
</dbReference>
<accession>A0ABX1PG01</accession>
<dbReference type="HAMAP" id="MF_00659">
    <property type="entry name" value="UPF0250"/>
    <property type="match status" value="1"/>
</dbReference>
<dbReference type="SUPFAM" id="SSF117991">
    <property type="entry name" value="YbeD/HP0495-like"/>
    <property type="match status" value="1"/>
</dbReference>
<dbReference type="Gene3D" id="3.30.70.260">
    <property type="match status" value="1"/>
</dbReference>
<dbReference type="PANTHER" id="PTHR38036:SF1">
    <property type="entry name" value="UPF0250 PROTEIN YBED"/>
    <property type="match status" value="1"/>
</dbReference>
<sequence length="90" mass="10155">MADETRPTLLEFPCDFPIKIMGARVDEFAQAVVEVVLRHAPDFDARLVEMRPSRKGNYLALTCTIRAVSQSQLDALYRELTAHPLVKVVL</sequence>
<dbReference type="PANTHER" id="PTHR38036">
    <property type="entry name" value="UPF0250 PROTEIN YBED"/>
    <property type="match status" value="1"/>
</dbReference>
<comment type="caution">
    <text evidence="3">The sequence shown here is derived from an EMBL/GenBank/DDBJ whole genome shotgun (WGS) entry which is preliminary data.</text>
</comment>
<evidence type="ECO:0000256" key="2">
    <source>
        <dbReference type="HAMAP-Rule" id="MF_00659"/>
    </source>
</evidence>
<evidence type="ECO:0000256" key="1">
    <source>
        <dbReference type="ARBA" id="ARBA00008460"/>
    </source>
</evidence>
<keyword evidence="4" id="KW-1185">Reference proteome</keyword>